<evidence type="ECO:0008006" key="4">
    <source>
        <dbReference type="Google" id="ProtNLM"/>
    </source>
</evidence>
<dbReference type="Proteomes" id="UP001157126">
    <property type="component" value="Unassembled WGS sequence"/>
</dbReference>
<dbReference type="EMBL" id="BSUO01000001">
    <property type="protein sequence ID" value="GMA38523.1"/>
    <property type="molecule type" value="Genomic_DNA"/>
</dbReference>
<keyword evidence="1" id="KW-0812">Transmembrane</keyword>
<keyword evidence="1" id="KW-1133">Transmembrane helix</keyword>
<evidence type="ECO:0000256" key="1">
    <source>
        <dbReference type="SAM" id="Phobius"/>
    </source>
</evidence>
<organism evidence="2 3">
    <name type="scientific">Mobilicoccus caccae</name>
    <dbReference type="NCBI Taxonomy" id="1859295"/>
    <lineage>
        <taxon>Bacteria</taxon>
        <taxon>Bacillati</taxon>
        <taxon>Actinomycetota</taxon>
        <taxon>Actinomycetes</taxon>
        <taxon>Micrococcales</taxon>
        <taxon>Dermatophilaceae</taxon>
        <taxon>Mobilicoccus</taxon>
    </lineage>
</organism>
<keyword evidence="3" id="KW-1185">Reference proteome</keyword>
<evidence type="ECO:0000313" key="2">
    <source>
        <dbReference type="EMBL" id="GMA38523.1"/>
    </source>
</evidence>
<reference evidence="3" key="1">
    <citation type="journal article" date="2019" name="Int. J. Syst. Evol. Microbiol.">
        <title>The Global Catalogue of Microorganisms (GCM) 10K type strain sequencing project: providing services to taxonomists for standard genome sequencing and annotation.</title>
        <authorList>
            <consortium name="The Broad Institute Genomics Platform"/>
            <consortium name="The Broad Institute Genome Sequencing Center for Infectious Disease"/>
            <person name="Wu L."/>
            <person name="Ma J."/>
        </authorList>
    </citation>
    <scope>NUCLEOTIDE SEQUENCE [LARGE SCALE GENOMIC DNA]</scope>
    <source>
        <strain evidence="3">NBRC 113072</strain>
    </source>
</reference>
<protein>
    <recommendedName>
        <fullName evidence="4">Integral membrane protein</fullName>
    </recommendedName>
</protein>
<feature type="transmembrane region" description="Helical" evidence="1">
    <location>
        <begin position="66"/>
        <end position="83"/>
    </location>
</feature>
<feature type="transmembrane region" description="Helical" evidence="1">
    <location>
        <begin position="44"/>
        <end position="60"/>
    </location>
</feature>
<keyword evidence="1" id="KW-0472">Membrane</keyword>
<comment type="caution">
    <text evidence="2">The sequence shown here is derived from an EMBL/GenBank/DDBJ whole genome shotgun (WGS) entry which is preliminary data.</text>
</comment>
<gene>
    <name evidence="2" type="ORF">GCM10025883_05680</name>
</gene>
<evidence type="ECO:0000313" key="3">
    <source>
        <dbReference type="Proteomes" id="UP001157126"/>
    </source>
</evidence>
<dbReference type="RefSeq" id="WP_284302587.1">
    <property type="nucleotide sequence ID" value="NZ_BSUO01000001.1"/>
</dbReference>
<name>A0ABQ6IP98_9MICO</name>
<feature type="transmembrane region" description="Helical" evidence="1">
    <location>
        <begin position="95"/>
        <end position="113"/>
    </location>
</feature>
<proteinExistence type="predicted"/>
<feature type="transmembrane region" description="Helical" evidence="1">
    <location>
        <begin position="12"/>
        <end position="32"/>
    </location>
</feature>
<accession>A0ABQ6IP98</accession>
<sequence>MDTALVALGWAHWGGLALLVVGYVMSLASGVIHPIMVWGARLQLLLGLAIVAGGEMAGWSMNHMWVGVKLIVALAVVALCEIASSKAKKGENKPLFMHLAAALVVANTLYALFGL</sequence>